<gene>
    <name evidence="7 9" type="primary">tolB</name>
    <name evidence="9" type="ORF">MESMUL_07450</name>
</gene>
<keyword evidence="6 7" id="KW-0131">Cell cycle</keyword>
<dbReference type="RefSeq" id="WP_116269775.1">
    <property type="nucleotide sequence ID" value="NZ_BGZJ01000001.1"/>
</dbReference>
<feature type="domain" description="TolB N-terminal" evidence="8">
    <location>
        <begin position="33"/>
        <end position="133"/>
    </location>
</feature>
<feature type="signal peptide" evidence="7">
    <location>
        <begin position="1"/>
        <end position="31"/>
    </location>
</feature>
<accession>A0A388SD59</accession>
<comment type="subunit">
    <text evidence="7">The Tol-Pal system is composed of five core proteins: the inner membrane proteins TolA, TolQ and TolR, the periplasmic protein TolB and the outer membrane protein Pal. They form a network linking the inner and outer membranes and the peptidoglycan layer.</text>
</comment>
<keyword evidence="3 7" id="KW-0132">Cell division</keyword>
<dbReference type="NCBIfam" id="TIGR02800">
    <property type="entry name" value="propeller_TolB"/>
    <property type="match status" value="1"/>
</dbReference>
<feature type="chain" id="PRO_5022282794" description="Tol-Pal system protein TolB" evidence="7">
    <location>
        <begin position="32"/>
        <end position="433"/>
    </location>
</feature>
<keyword evidence="5 7" id="KW-0574">Periplasm</keyword>
<evidence type="ECO:0000313" key="10">
    <source>
        <dbReference type="Proteomes" id="UP000266091"/>
    </source>
</evidence>
<dbReference type="PANTHER" id="PTHR36842:SF1">
    <property type="entry name" value="PROTEIN TOLB"/>
    <property type="match status" value="1"/>
</dbReference>
<dbReference type="Gene3D" id="3.40.50.10070">
    <property type="entry name" value="TolB, N-terminal domain"/>
    <property type="match status" value="1"/>
</dbReference>
<sequence length="433" mass="45388" precursor="true">MVANKQAGVSRRAFLAASAAGLGLLSLPAWAQLDIEITGVGSQLFPISVPAFSGTGSAPGSLSSVIAADLVRSGKFRQVGSTAEVSYAQVLNPDPQAFRAENSNAAVIGSIAPKGAGRWEISCKLLDVVSGKLLDNFVNTSTTGNLRMAAHQIADRIYFRLTGTPGCFASRIAYVQNRGGVYELVIADSDGENPRVALRSREPIISPTWAPNGTSLAYVSFESRKPVVYIHELMSGHRRVVANFPGNNSAPAFSPDGSRLAVALSRDGGTQIYLMSTRGGSATRFTTGAGINTEPVFSPDGAWIYFTSDRGGNPQIYRKPVSGGKASRVTFSVGYAVSPALSPDGKKLAYIARSRGGFQVNVLDLASGSNMAVTKTSGDESPSFSPNGELIVYATVSGRQGVLAMASADGSMSSRLRSRGGSIREPAWGPLIR</sequence>
<dbReference type="HAMAP" id="MF_00671">
    <property type="entry name" value="TolB"/>
    <property type="match status" value="1"/>
</dbReference>
<dbReference type="Proteomes" id="UP000266091">
    <property type="component" value="Unassembled WGS sequence"/>
</dbReference>
<dbReference type="PROSITE" id="PS51318">
    <property type="entry name" value="TAT"/>
    <property type="match status" value="1"/>
</dbReference>
<evidence type="ECO:0000256" key="7">
    <source>
        <dbReference type="HAMAP-Rule" id="MF_00671"/>
    </source>
</evidence>
<dbReference type="Pfam" id="PF04052">
    <property type="entry name" value="TolB_N"/>
    <property type="match status" value="1"/>
</dbReference>
<dbReference type="InterPro" id="IPR011042">
    <property type="entry name" value="6-blade_b-propeller_TolB-like"/>
</dbReference>
<evidence type="ECO:0000256" key="1">
    <source>
        <dbReference type="ARBA" id="ARBA00004418"/>
    </source>
</evidence>
<dbReference type="SUPFAM" id="SSF69304">
    <property type="entry name" value="Tricorn protease N-terminal domain"/>
    <property type="match status" value="1"/>
</dbReference>
<dbReference type="InterPro" id="IPR007195">
    <property type="entry name" value="TolB_N"/>
</dbReference>
<dbReference type="EMBL" id="BGZJ01000001">
    <property type="protein sequence ID" value="GBO93391.1"/>
    <property type="molecule type" value="Genomic_DNA"/>
</dbReference>
<dbReference type="GO" id="GO:0017038">
    <property type="term" value="P:protein import"/>
    <property type="evidence" value="ECO:0007669"/>
    <property type="project" value="InterPro"/>
</dbReference>
<protein>
    <recommendedName>
        <fullName evidence="7">Tol-Pal system protein TolB</fullName>
    </recommendedName>
</protein>
<evidence type="ECO:0000259" key="8">
    <source>
        <dbReference type="Pfam" id="PF04052"/>
    </source>
</evidence>
<evidence type="ECO:0000256" key="2">
    <source>
        <dbReference type="ARBA" id="ARBA00009820"/>
    </source>
</evidence>
<dbReference type="InterPro" id="IPR011659">
    <property type="entry name" value="WD40"/>
</dbReference>
<dbReference type="SUPFAM" id="SSF52964">
    <property type="entry name" value="TolB, N-terminal domain"/>
    <property type="match status" value="1"/>
</dbReference>
<evidence type="ECO:0000256" key="4">
    <source>
        <dbReference type="ARBA" id="ARBA00022729"/>
    </source>
</evidence>
<dbReference type="InterPro" id="IPR006311">
    <property type="entry name" value="TAT_signal"/>
</dbReference>
<dbReference type="GO" id="GO:0042597">
    <property type="term" value="C:periplasmic space"/>
    <property type="evidence" value="ECO:0007669"/>
    <property type="project" value="UniProtKB-SubCell"/>
</dbReference>
<dbReference type="AlphaFoldDB" id="A0A388SD59"/>
<keyword evidence="10" id="KW-1185">Reference proteome</keyword>
<organism evidence="9 10">
    <name type="scientific">Mesosutterella multiformis</name>
    <dbReference type="NCBI Taxonomy" id="2259133"/>
    <lineage>
        <taxon>Bacteria</taxon>
        <taxon>Pseudomonadati</taxon>
        <taxon>Pseudomonadota</taxon>
        <taxon>Betaproteobacteria</taxon>
        <taxon>Burkholderiales</taxon>
        <taxon>Sutterellaceae</taxon>
        <taxon>Mesosutterella</taxon>
    </lineage>
</organism>
<name>A0A388SD59_9BURK</name>
<dbReference type="Gene3D" id="2.120.10.30">
    <property type="entry name" value="TolB, C-terminal domain"/>
    <property type="match status" value="1"/>
</dbReference>
<dbReference type="Pfam" id="PF07676">
    <property type="entry name" value="PD40"/>
    <property type="match status" value="5"/>
</dbReference>
<dbReference type="InterPro" id="IPR014167">
    <property type="entry name" value="Tol-Pal_TolB"/>
</dbReference>
<dbReference type="OrthoDB" id="9802240at2"/>
<evidence type="ECO:0000256" key="3">
    <source>
        <dbReference type="ARBA" id="ARBA00022618"/>
    </source>
</evidence>
<comment type="caution">
    <text evidence="9">The sequence shown here is derived from an EMBL/GenBank/DDBJ whole genome shotgun (WGS) entry which is preliminary data.</text>
</comment>
<proteinExistence type="inferred from homology"/>
<keyword evidence="4 7" id="KW-0732">Signal</keyword>
<accession>A0A401LJV6</accession>
<evidence type="ECO:0000256" key="6">
    <source>
        <dbReference type="ARBA" id="ARBA00023306"/>
    </source>
</evidence>
<comment type="similarity">
    <text evidence="2 7">Belongs to the TolB family.</text>
</comment>
<reference evidence="9 10" key="1">
    <citation type="journal article" date="2018" name="Int. J. Syst. Evol. Microbiol.">
        <title>Mesosutterella multiformis gen. nov., sp. nov., a member of the family Sutterellaceae and Sutterella megalosphaeroides sp. nov., isolated from human faeces.</title>
        <authorList>
            <person name="Sakamoto M."/>
            <person name="Ikeyama N."/>
            <person name="Kunihiro T."/>
            <person name="Iino T."/>
            <person name="Yuki M."/>
            <person name="Ohkuma M."/>
        </authorList>
    </citation>
    <scope>NUCLEOTIDE SEQUENCE [LARGE SCALE GENOMIC DNA]</scope>
    <source>
        <strain evidence="9 10">4NBBH2</strain>
    </source>
</reference>
<comment type="function">
    <text evidence="7">Part of the Tol-Pal system, which plays a role in outer membrane invagination during cell division and is important for maintaining outer membrane integrity.</text>
</comment>
<dbReference type="PANTHER" id="PTHR36842">
    <property type="entry name" value="PROTEIN TOLB HOMOLOG"/>
    <property type="match status" value="1"/>
</dbReference>
<evidence type="ECO:0000256" key="5">
    <source>
        <dbReference type="ARBA" id="ARBA00022764"/>
    </source>
</evidence>
<dbReference type="GO" id="GO:0051301">
    <property type="term" value="P:cell division"/>
    <property type="evidence" value="ECO:0007669"/>
    <property type="project" value="UniProtKB-UniRule"/>
</dbReference>
<comment type="subcellular location">
    <subcellularLocation>
        <location evidence="1 7">Periplasm</location>
    </subcellularLocation>
</comment>
<evidence type="ECO:0000313" key="9">
    <source>
        <dbReference type="EMBL" id="GBO93391.1"/>
    </source>
</evidence>